<evidence type="ECO:0000256" key="1">
    <source>
        <dbReference type="ARBA" id="ARBA00007469"/>
    </source>
</evidence>
<dbReference type="GO" id="GO:0006401">
    <property type="term" value="P:RNA catabolic process"/>
    <property type="evidence" value="ECO:0007669"/>
    <property type="project" value="TreeGrafter"/>
</dbReference>
<proteinExistence type="inferred from homology"/>
<keyword evidence="3" id="KW-0472">Membrane</keyword>
<comment type="similarity">
    <text evidence="1 2">Belongs to the RNase T2 family.</text>
</comment>
<dbReference type="Pfam" id="PF00445">
    <property type="entry name" value="Ribonuclease_T2"/>
    <property type="match status" value="1"/>
</dbReference>
<keyword evidence="3" id="KW-1133">Transmembrane helix</keyword>
<evidence type="ECO:0000256" key="2">
    <source>
        <dbReference type="RuleBase" id="RU004328"/>
    </source>
</evidence>
<dbReference type="GO" id="GO:0033897">
    <property type="term" value="F:ribonuclease T2 activity"/>
    <property type="evidence" value="ECO:0007669"/>
    <property type="project" value="InterPro"/>
</dbReference>
<dbReference type="AlphaFoldDB" id="A0A1S3CTR1"/>
<dbReference type="STRING" id="121845.A0A1S3CTR1"/>
<dbReference type="PROSITE" id="PS00531">
    <property type="entry name" value="RNASE_T2_2"/>
    <property type="match status" value="1"/>
</dbReference>
<dbReference type="GeneID" id="103504980"/>
<sequence>MQPSTRSRIYENESAQIPVYYNKPPSTILIITVCLFILSSVTIFARWRKNDSFDILIYTQSWPNTVCLLWEEKATSNICYLPQDNQTWTIHGIWPTKLGTIGPAFCNKSIHFNASLLAPIKPELEKLWSDIYRGRNHYDLWKHEWTKHGSCAVVLPGLNSELKYFSQGLIWQHQYNMEKVRTVFEHQDEFHSCDQTVEYVCCMVQSQTLSHVIETLQSVSHSYLASVIQILL</sequence>
<evidence type="ECO:0000256" key="3">
    <source>
        <dbReference type="SAM" id="Phobius"/>
    </source>
</evidence>
<gene>
    <name evidence="5" type="primary">LOC103504980</name>
</gene>
<dbReference type="GO" id="GO:0003723">
    <property type="term" value="F:RNA binding"/>
    <property type="evidence" value="ECO:0007669"/>
    <property type="project" value="InterPro"/>
</dbReference>
<evidence type="ECO:0000313" key="5">
    <source>
        <dbReference type="RefSeq" id="XP_008467508.1"/>
    </source>
</evidence>
<accession>A0A1S3CTR1</accession>
<keyword evidence="3" id="KW-0812">Transmembrane</keyword>
<dbReference type="KEGG" id="dci:103504980"/>
<dbReference type="PANTHER" id="PTHR11240">
    <property type="entry name" value="RIBONUCLEASE T2"/>
    <property type="match status" value="1"/>
</dbReference>
<keyword evidence="4" id="KW-1185">Reference proteome</keyword>
<dbReference type="InterPro" id="IPR001568">
    <property type="entry name" value="RNase_T2-like"/>
</dbReference>
<evidence type="ECO:0000313" key="4">
    <source>
        <dbReference type="Proteomes" id="UP000079169"/>
    </source>
</evidence>
<reference evidence="5" key="1">
    <citation type="submission" date="2025-08" db="UniProtKB">
        <authorList>
            <consortium name="RefSeq"/>
        </authorList>
    </citation>
    <scope>IDENTIFICATION</scope>
</reference>
<dbReference type="RefSeq" id="XP_008467508.1">
    <property type="nucleotide sequence ID" value="XM_008469286.3"/>
</dbReference>
<dbReference type="PANTHER" id="PTHR11240:SF22">
    <property type="entry name" value="RIBONUCLEASE T2"/>
    <property type="match status" value="1"/>
</dbReference>
<dbReference type="Gene3D" id="3.90.730.10">
    <property type="entry name" value="Ribonuclease T2-like"/>
    <property type="match status" value="1"/>
</dbReference>
<organism evidence="4 5">
    <name type="scientific">Diaphorina citri</name>
    <name type="common">Asian citrus psyllid</name>
    <dbReference type="NCBI Taxonomy" id="121845"/>
    <lineage>
        <taxon>Eukaryota</taxon>
        <taxon>Metazoa</taxon>
        <taxon>Ecdysozoa</taxon>
        <taxon>Arthropoda</taxon>
        <taxon>Hexapoda</taxon>
        <taxon>Insecta</taxon>
        <taxon>Pterygota</taxon>
        <taxon>Neoptera</taxon>
        <taxon>Paraneoptera</taxon>
        <taxon>Hemiptera</taxon>
        <taxon>Sternorrhyncha</taxon>
        <taxon>Psylloidea</taxon>
        <taxon>Psyllidae</taxon>
        <taxon>Diaphorininae</taxon>
        <taxon>Diaphorina</taxon>
    </lineage>
</organism>
<feature type="transmembrane region" description="Helical" evidence="3">
    <location>
        <begin position="28"/>
        <end position="47"/>
    </location>
</feature>
<name>A0A1S3CTR1_DIACI</name>
<dbReference type="GO" id="GO:0005576">
    <property type="term" value="C:extracellular region"/>
    <property type="evidence" value="ECO:0007669"/>
    <property type="project" value="TreeGrafter"/>
</dbReference>
<dbReference type="InterPro" id="IPR033130">
    <property type="entry name" value="RNase_T2_His_AS_2"/>
</dbReference>
<dbReference type="InterPro" id="IPR036430">
    <property type="entry name" value="RNase_T2-like_sf"/>
</dbReference>
<dbReference type="Proteomes" id="UP000079169">
    <property type="component" value="Unplaced"/>
</dbReference>
<dbReference type="SUPFAM" id="SSF55895">
    <property type="entry name" value="Ribonuclease Rh-like"/>
    <property type="match status" value="1"/>
</dbReference>
<protein>
    <submittedName>
        <fullName evidence="5">Ribonuclease Oy-like</fullName>
    </submittedName>
</protein>
<dbReference type="PaxDb" id="121845-A0A1S3CTR1"/>